<comment type="caution">
    <text evidence="3">The sequence shown here is derived from an EMBL/GenBank/DDBJ whole genome shotgun (WGS) entry which is preliminary data.</text>
</comment>
<evidence type="ECO:0000313" key="3">
    <source>
        <dbReference type="EMBL" id="KAJ3997871.1"/>
    </source>
</evidence>
<organism evidence="3 4">
    <name type="scientific">Lentinula boryana</name>
    <dbReference type="NCBI Taxonomy" id="40481"/>
    <lineage>
        <taxon>Eukaryota</taxon>
        <taxon>Fungi</taxon>
        <taxon>Dikarya</taxon>
        <taxon>Basidiomycota</taxon>
        <taxon>Agaricomycotina</taxon>
        <taxon>Agaricomycetes</taxon>
        <taxon>Agaricomycetidae</taxon>
        <taxon>Agaricales</taxon>
        <taxon>Marasmiineae</taxon>
        <taxon>Omphalotaceae</taxon>
        <taxon>Lentinula</taxon>
    </lineage>
</organism>
<feature type="region of interest" description="Disordered" evidence="1">
    <location>
        <begin position="177"/>
        <end position="230"/>
    </location>
</feature>
<feature type="compositionally biased region" description="Polar residues" evidence="1">
    <location>
        <begin position="194"/>
        <end position="227"/>
    </location>
</feature>
<dbReference type="Gene3D" id="1.10.150.60">
    <property type="entry name" value="ARID DNA-binding domain"/>
    <property type="match status" value="1"/>
</dbReference>
<keyword evidence="4" id="KW-1185">Reference proteome</keyword>
<dbReference type="PROSITE" id="PS51011">
    <property type="entry name" value="ARID"/>
    <property type="match status" value="1"/>
</dbReference>
<feature type="region of interest" description="Disordered" evidence="1">
    <location>
        <begin position="432"/>
        <end position="454"/>
    </location>
</feature>
<dbReference type="EMBL" id="MU790572">
    <property type="protein sequence ID" value="KAJ3997871.1"/>
    <property type="molecule type" value="Genomic_DNA"/>
</dbReference>
<evidence type="ECO:0000256" key="1">
    <source>
        <dbReference type="SAM" id="MobiDB-lite"/>
    </source>
</evidence>
<accession>A0ABQ8QH61</accession>
<sequence length="454" mass="50051">MSGFNDQIRVWSQIHSRQLELMNLAQIQQNQNGSTNLDNRGVHMNETPQGLNFHQSQNDISTSPNEMHRPSPDPSMQPPSLKNQPENANGMNFREIVSFRGRPINFGDLTERASTLRVIIQQQEMQMHQLQAQCPNISDNVFMNRMRSLQSELAVRKESLNKIVTLMDIFLQQRNGGNGSVNGVGGPSQGHPPTGNSGQPWQTSPFGNAAQSQSQPAGHSPRSSPAPQQQQQLNIFPITRSSLNNSSTANGAPGPNIGPGIPPSLNAPVPPLDKSQFEASYKQWCLTRAIAHDPRLLAFDNRQIDLFLLHCSVMCEGGIATVTRKELWLVIAERLGIINFPGEPPRSGSVAAMHVQNVYKEYLAAFDAFYMLVSRRKASHMPGSFPQSISSAPEALRSSSPEQVCMMVARADKTPADLRARGMSEPMISFVENNRSSLQDTSADQDNFMGETSK</sequence>
<protein>
    <recommendedName>
        <fullName evidence="2">ARID domain-containing protein</fullName>
    </recommendedName>
</protein>
<dbReference type="SMART" id="SM00501">
    <property type="entry name" value="BRIGHT"/>
    <property type="match status" value="1"/>
</dbReference>
<feature type="region of interest" description="Disordered" evidence="1">
    <location>
        <begin position="242"/>
        <end position="269"/>
    </location>
</feature>
<feature type="domain" description="ARID" evidence="2">
    <location>
        <begin position="271"/>
        <end position="371"/>
    </location>
</feature>
<dbReference type="Pfam" id="PF01388">
    <property type="entry name" value="ARID"/>
    <property type="match status" value="1"/>
</dbReference>
<proteinExistence type="predicted"/>
<evidence type="ECO:0000259" key="2">
    <source>
        <dbReference type="PROSITE" id="PS51011"/>
    </source>
</evidence>
<dbReference type="SMART" id="SM01014">
    <property type="entry name" value="ARID"/>
    <property type="match status" value="1"/>
</dbReference>
<feature type="region of interest" description="Disordered" evidence="1">
    <location>
        <begin position="32"/>
        <end position="88"/>
    </location>
</feature>
<reference evidence="3" key="1">
    <citation type="submission" date="2022-08" db="EMBL/GenBank/DDBJ databases">
        <authorList>
            <consortium name="DOE Joint Genome Institute"/>
            <person name="Min B."/>
            <person name="Riley R."/>
            <person name="Sierra-Patev S."/>
            <person name="Naranjo-Ortiz M."/>
            <person name="Looney B."/>
            <person name="Konkel Z."/>
            <person name="Slot J.C."/>
            <person name="Sakamoto Y."/>
            <person name="Steenwyk J.L."/>
            <person name="Rokas A."/>
            <person name="Carro J."/>
            <person name="Camarero S."/>
            <person name="Ferreira P."/>
            <person name="Molpeceres G."/>
            <person name="Ruiz-Duenas F.J."/>
            <person name="Serrano A."/>
            <person name="Henrissat B."/>
            <person name="Drula E."/>
            <person name="Hughes K.W."/>
            <person name="Mata J.L."/>
            <person name="Ishikawa N.K."/>
            <person name="Vargas-Isla R."/>
            <person name="Ushijima S."/>
            <person name="Smith C.A."/>
            <person name="Ahrendt S."/>
            <person name="Andreopoulos W."/>
            <person name="He G."/>
            <person name="Labutti K."/>
            <person name="Lipzen A."/>
            <person name="Ng V."/>
            <person name="Sandor L."/>
            <person name="Barry K."/>
            <person name="Martinez A.T."/>
            <person name="Xiao Y."/>
            <person name="Gibbons J.G."/>
            <person name="Terashima K."/>
            <person name="Hibbett D.S."/>
            <person name="Grigoriev I.V."/>
        </authorList>
    </citation>
    <scope>NUCLEOTIDE SEQUENCE</scope>
    <source>
        <strain evidence="3">TFB10827</strain>
    </source>
</reference>
<dbReference type="SUPFAM" id="SSF46774">
    <property type="entry name" value="ARID-like"/>
    <property type="match status" value="1"/>
</dbReference>
<dbReference type="InterPro" id="IPR001606">
    <property type="entry name" value="ARID_dom"/>
</dbReference>
<dbReference type="CDD" id="cd16100">
    <property type="entry name" value="ARID"/>
    <property type="match status" value="1"/>
</dbReference>
<feature type="compositionally biased region" description="Polar residues" evidence="1">
    <location>
        <begin position="78"/>
        <end position="88"/>
    </location>
</feature>
<dbReference type="Proteomes" id="UP001163828">
    <property type="component" value="Unassembled WGS sequence"/>
</dbReference>
<feature type="compositionally biased region" description="Gly residues" evidence="1">
    <location>
        <begin position="177"/>
        <end position="188"/>
    </location>
</feature>
<evidence type="ECO:0000313" key="4">
    <source>
        <dbReference type="Proteomes" id="UP001163828"/>
    </source>
</evidence>
<gene>
    <name evidence="3" type="ORF">F5050DRAFT_1893985</name>
</gene>
<dbReference type="InterPro" id="IPR036431">
    <property type="entry name" value="ARID_dom_sf"/>
</dbReference>
<feature type="compositionally biased region" description="Polar residues" evidence="1">
    <location>
        <begin position="46"/>
        <end position="65"/>
    </location>
</feature>
<name>A0ABQ8QH61_9AGAR</name>
<feature type="compositionally biased region" description="Low complexity" evidence="1">
    <location>
        <begin position="249"/>
        <end position="259"/>
    </location>
</feature>